<evidence type="ECO:0000313" key="1">
    <source>
        <dbReference type="EMBL" id="EDJ90729.1"/>
    </source>
</evidence>
<proteinExistence type="predicted"/>
<name>A4N4S8_HAEIF</name>
<dbReference type="EMBL" id="AAZE01000009">
    <property type="protein sequence ID" value="EDJ90729.1"/>
    <property type="molecule type" value="Genomic_DNA"/>
</dbReference>
<reference evidence="1 2" key="1">
    <citation type="journal article" date="2007" name="Genome Biol.">
        <title>Characterization and modeling of the Haemophilus influenzae core and supragenomes based on the complete genomic sequences of Rd and 12 clinical nontypeable strains.</title>
        <authorList>
            <person name="Hogg J.S."/>
            <person name="Hu F.Z."/>
            <person name="Janto B."/>
            <person name="Boissy R."/>
            <person name="Hayes J."/>
            <person name="Keefe R."/>
            <person name="Post J.C."/>
            <person name="Ehrlich G.D."/>
        </authorList>
    </citation>
    <scope>NUCLEOTIDE SEQUENCE [LARGE SCALE GENOMIC DNA]</scope>
    <source>
        <strain evidence="1 2">R3021</strain>
    </source>
</reference>
<dbReference type="AlphaFoldDB" id="A4N4S8"/>
<gene>
    <name evidence="1" type="ORF">CGSHi22421_00155</name>
</gene>
<protein>
    <submittedName>
        <fullName evidence="1">Uncharacterized protein</fullName>
    </submittedName>
</protein>
<sequence length="38" mass="4451">MISLNLSVQVEQELMAEMALNDKDWLEFLKQLLNTTIK</sequence>
<dbReference type="Proteomes" id="UP000003798">
    <property type="component" value="Unassembled WGS sequence"/>
</dbReference>
<accession>A4N4S8</accession>
<organism evidence="1 2">
    <name type="scientific">Haemophilus influenzae R3021</name>
    <dbReference type="NCBI Taxonomy" id="375432"/>
    <lineage>
        <taxon>Bacteria</taxon>
        <taxon>Pseudomonadati</taxon>
        <taxon>Pseudomonadota</taxon>
        <taxon>Gammaproteobacteria</taxon>
        <taxon>Pasteurellales</taxon>
        <taxon>Pasteurellaceae</taxon>
        <taxon>Haemophilus</taxon>
    </lineage>
</organism>
<evidence type="ECO:0000313" key="2">
    <source>
        <dbReference type="Proteomes" id="UP000003798"/>
    </source>
</evidence>